<protein>
    <submittedName>
        <fullName evidence="3">CBS domain protein</fullName>
    </submittedName>
</protein>
<evidence type="ECO:0000259" key="2">
    <source>
        <dbReference type="PROSITE" id="PS51371"/>
    </source>
</evidence>
<dbReference type="AlphaFoldDB" id="A0A317MVR5"/>
<evidence type="ECO:0000313" key="3">
    <source>
        <dbReference type="EMBL" id="PWV58706.1"/>
    </source>
</evidence>
<dbReference type="Pfam" id="PF00571">
    <property type="entry name" value="CBS"/>
    <property type="match status" value="1"/>
</dbReference>
<organism evidence="3 4">
    <name type="scientific">Plasticicumulans acidivorans</name>
    <dbReference type="NCBI Taxonomy" id="886464"/>
    <lineage>
        <taxon>Bacteria</taxon>
        <taxon>Pseudomonadati</taxon>
        <taxon>Pseudomonadota</taxon>
        <taxon>Gammaproteobacteria</taxon>
        <taxon>Candidatus Competibacteraceae</taxon>
        <taxon>Plasticicumulans</taxon>
    </lineage>
</organism>
<proteinExistence type="predicted"/>
<dbReference type="PROSITE" id="PS51371">
    <property type="entry name" value="CBS"/>
    <property type="match status" value="1"/>
</dbReference>
<keyword evidence="1" id="KW-0129">CBS domain</keyword>
<evidence type="ECO:0000313" key="4">
    <source>
        <dbReference type="Proteomes" id="UP000246569"/>
    </source>
</evidence>
<dbReference type="EMBL" id="QGTJ01000014">
    <property type="protein sequence ID" value="PWV58706.1"/>
    <property type="molecule type" value="Genomic_DNA"/>
</dbReference>
<evidence type="ECO:0000256" key="1">
    <source>
        <dbReference type="PROSITE-ProRule" id="PRU00703"/>
    </source>
</evidence>
<accession>A0A317MVR5</accession>
<gene>
    <name evidence="3" type="ORF">C7443_11432</name>
</gene>
<dbReference type="InterPro" id="IPR000644">
    <property type="entry name" value="CBS_dom"/>
</dbReference>
<dbReference type="Proteomes" id="UP000246569">
    <property type="component" value="Unassembled WGS sequence"/>
</dbReference>
<name>A0A317MVR5_9GAMM</name>
<reference evidence="3 4" key="1">
    <citation type="submission" date="2018-05" db="EMBL/GenBank/DDBJ databases">
        <title>Genomic Encyclopedia of Type Strains, Phase IV (KMG-IV): sequencing the most valuable type-strain genomes for metagenomic binning, comparative biology and taxonomic classification.</title>
        <authorList>
            <person name="Goeker M."/>
        </authorList>
    </citation>
    <scope>NUCLEOTIDE SEQUENCE [LARGE SCALE GENOMIC DNA]</scope>
    <source>
        <strain evidence="3 4">DSM 23606</strain>
    </source>
</reference>
<sequence>MDKLPYRPLRFARPSTGVSCFRPRQHMPERVNQDNPAVDVMTDLRQVAAQMVSLQTPLSVALERMIKMGVRLLLVAEADGSIRGVITSRDIQGEKPLRIMEKTGSRREDLVVRDLMTLHPNLEVLLMEDVMRARVGDIIATLRETGRQHALVLDRDSDSGVDAIRGIFSLSQIGQQLGLDIHPSERPTTFAEISSALSQPQG</sequence>
<comment type="caution">
    <text evidence="3">The sequence shown here is derived from an EMBL/GenBank/DDBJ whole genome shotgun (WGS) entry which is preliminary data.</text>
</comment>
<dbReference type="SUPFAM" id="SSF54631">
    <property type="entry name" value="CBS-domain pair"/>
    <property type="match status" value="1"/>
</dbReference>
<dbReference type="Gene3D" id="3.10.580.10">
    <property type="entry name" value="CBS-domain"/>
    <property type="match status" value="1"/>
</dbReference>
<dbReference type="InterPro" id="IPR046342">
    <property type="entry name" value="CBS_dom_sf"/>
</dbReference>
<feature type="domain" description="CBS" evidence="2">
    <location>
        <begin position="41"/>
        <end position="102"/>
    </location>
</feature>
<dbReference type="RefSeq" id="WP_170123686.1">
    <property type="nucleotide sequence ID" value="NZ_QGTJ01000014.1"/>
</dbReference>
<keyword evidence="4" id="KW-1185">Reference proteome</keyword>